<protein>
    <submittedName>
        <fullName evidence="2">Uncharacterized protein</fullName>
    </submittedName>
</protein>
<dbReference type="PANTHER" id="PTHR10773">
    <property type="entry name" value="DNA-DIRECTED RNA POLYMERASES I, II, AND III SUBUNIT RPABC2"/>
    <property type="match status" value="1"/>
</dbReference>
<comment type="caution">
    <text evidence="2">The sequence shown here is derived from an EMBL/GenBank/DDBJ whole genome shotgun (WGS) entry which is preliminary data.</text>
</comment>
<reference evidence="2 3" key="1">
    <citation type="journal article" date="2019" name="Sci. Rep.">
        <title>Orb-weaving spider Araneus ventricosus genome elucidates the spidroin gene catalogue.</title>
        <authorList>
            <person name="Kono N."/>
            <person name="Nakamura H."/>
            <person name="Ohtoshi R."/>
            <person name="Moran D.A.P."/>
            <person name="Shinohara A."/>
            <person name="Yoshida Y."/>
            <person name="Fujiwara M."/>
            <person name="Mori M."/>
            <person name="Tomita M."/>
            <person name="Arakawa K."/>
        </authorList>
    </citation>
    <scope>NUCLEOTIDE SEQUENCE [LARGE SCALE GENOMIC DNA]</scope>
</reference>
<dbReference type="AlphaFoldDB" id="A0A4Y2F016"/>
<feature type="compositionally biased region" description="Basic and acidic residues" evidence="1">
    <location>
        <begin position="25"/>
        <end position="41"/>
    </location>
</feature>
<feature type="region of interest" description="Disordered" evidence="1">
    <location>
        <begin position="121"/>
        <end position="152"/>
    </location>
</feature>
<gene>
    <name evidence="2" type="ORF">AVEN_55781_1</name>
</gene>
<dbReference type="EMBL" id="BGPR01000734">
    <property type="protein sequence ID" value="GBM33455.1"/>
    <property type="molecule type" value="Genomic_DNA"/>
</dbReference>
<feature type="compositionally biased region" description="Polar residues" evidence="1">
    <location>
        <begin position="1"/>
        <end position="13"/>
    </location>
</feature>
<dbReference type="Proteomes" id="UP000499080">
    <property type="component" value="Unassembled WGS sequence"/>
</dbReference>
<accession>A0A4Y2F016</accession>
<dbReference type="PANTHER" id="PTHR10773:SF19">
    <property type="match status" value="1"/>
</dbReference>
<evidence type="ECO:0000313" key="2">
    <source>
        <dbReference type="EMBL" id="GBM33455.1"/>
    </source>
</evidence>
<evidence type="ECO:0000313" key="3">
    <source>
        <dbReference type="Proteomes" id="UP000499080"/>
    </source>
</evidence>
<evidence type="ECO:0000256" key="1">
    <source>
        <dbReference type="SAM" id="MobiDB-lite"/>
    </source>
</evidence>
<proteinExistence type="predicted"/>
<name>A0A4Y2F016_ARAVE</name>
<dbReference type="OrthoDB" id="6917884at2759"/>
<sequence length="383" mass="44079">MFSSHSNGYQPDSRSSDEEVISPKSKKDSGDVVIEEDRGGFMKDQGGFEEVQGGIEEQILGIPDDSINGPLFSSLSNWYQPNPRYNEELNFPKWENFSRETTILGLEKDSGRIVIEEDLEGFMRDQGDTEEDQGGTEGNQEGSDEVPGGIQENREGFEAVPFVAKKERRKGENVSARYWTARYENSAKRRKGEKYVGLQKQDDGKYRLVNERKEKKLQARCNCKNVRRFNCEKIAEIERQKLFNYFWKGLDTWEAKRALVLSLVDKSKPDFRRRTTDVVNSRKNVSFKYYLKMGDEKVRVCKTMFLNTFDLSDRSVRSWVMKSPLGSTTVEGRNGNSIDLNQNSPAILFPSSKDSGERNQVRQFFESLPKMESVILRTLLRNI</sequence>
<feature type="region of interest" description="Disordered" evidence="1">
    <location>
        <begin position="1"/>
        <end position="47"/>
    </location>
</feature>
<keyword evidence="3" id="KW-1185">Reference proteome</keyword>
<organism evidence="2 3">
    <name type="scientific">Araneus ventricosus</name>
    <name type="common">Orbweaver spider</name>
    <name type="synonym">Epeira ventricosa</name>
    <dbReference type="NCBI Taxonomy" id="182803"/>
    <lineage>
        <taxon>Eukaryota</taxon>
        <taxon>Metazoa</taxon>
        <taxon>Ecdysozoa</taxon>
        <taxon>Arthropoda</taxon>
        <taxon>Chelicerata</taxon>
        <taxon>Arachnida</taxon>
        <taxon>Araneae</taxon>
        <taxon>Araneomorphae</taxon>
        <taxon>Entelegynae</taxon>
        <taxon>Araneoidea</taxon>
        <taxon>Araneidae</taxon>
        <taxon>Araneus</taxon>
    </lineage>
</organism>